<reference evidence="1" key="1">
    <citation type="submission" date="2023-11" db="EMBL/GenBank/DDBJ databases">
        <title>Genome Sequence of Bacillus thuringiensis stain BLB 30AF.</title>
        <authorList>
            <person name="Farhat A."/>
        </authorList>
    </citation>
    <scope>NUCLEOTIDE SEQUENCE</scope>
    <source>
        <strain evidence="1">BLB30AF</strain>
    </source>
</reference>
<dbReference type="Proteomes" id="UP001274571">
    <property type="component" value="Unassembled WGS sequence"/>
</dbReference>
<sequence>MKTWIKRLLIIGGFVVVIPVSFVLGAMSVHFDDSYWNDMRQEVKAEILADMEGKTVEAAVDTSKIERMEDIPNIEGMKAAPTRAQFNQLIGVTDFAKAQKILNYGGMTSDKTAFNDEGHTVYLFASLADKDGEKFTIKVKNDTNEIVSVGSDNFGTLVGGKTVDQIINENTSDLDAD</sequence>
<dbReference type="AlphaFoldDB" id="A0AAW9G698"/>
<proteinExistence type="predicted"/>
<name>A0AAW9G698_BACTU</name>
<evidence type="ECO:0000313" key="2">
    <source>
        <dbReference type="Proteomes" id="UP001274571"/>
    </source>
</evidence>
<organism evidence="1 2">
    <name type="scientific">Bacillus thuringiensis</name>
    <dbReference type="NCBI Taxonomy" id="1428"/>
    <lineage>
        <taxon>Bacteria</taxon>
        <taxon>Bacillati</taxon>
        <taxon>Bacillota</taxon>
        <taxon>Bacilli</taxon>
        <taxon>Bacillales</taxon>
        <taxon>Bacillaceae</taxon>
        <taxon>Bacillus</taxon>
        <taxon>Bacillus cereus group</taxon>
    </lineage>
</organism>
<evidence type="ECO:0008006" key="3">
    <source>
        <dbReference type="Google" id="ProtNLM"/>
    </source>
</evidence>
<evidence type="ECO:0000313" key="1">
    <source>
        <dbReference type="EMBL" id="MDY0849658.1"/>
    </source>
</evidence>
<dbReference type="RefSeq" id="WP_000860453.1">
    <property type="nucleotide sequence ID" value="NZ_JAXCMD010000001.1"/>
</dbReference>
<accession>A0AAW9G698</accession>
<comment type="caution">
    <text evidence="1">The sequence shown here is derived from an EMBL/GenBank/DDBJ whole genome shotgun (WGS) entry which is preliminary data.</text>
</comment>
<gene>
    <name evidence="1" type="ORF">SOH20_01720</name>
</gene>
<dbReference type="EMBL" id="JAXCMD010000001">
    <property type="protein sequence ID" value="MDY0849658.1"/>
    <property type="molecule type" value="Genomic_DNA"/>
</dbReference>
<protein>
    <recommendedName>
        <fullName evidence="3">DUF4252 domain-containing protein</fullName>
    </recommendedName>
</protein>